<feature type="region of interest" description="Disordered" evidence="1">
    <location>
        <begin position="1"/>
        <end position="20"/>
    </location>
</feature>
<name>A0ABU0JEY2_9HYPH</name>
<dbReference type="RefSeq" id="WP_307280251.1">
    <property type="nucleotide sequence ID" value="NZ_JAUSVX010000013.1"/>
</dbReference>
<comment type="caution">
    <text evidence="2">The sequence shown here is derived from an EMBL/GenBank/DDBJ whole genome shotgun (WGS) entry which is preliminary data.</text>
</comment>
<gene>
    <name evidence="2" type="ORF">QO011_005872</name>
</gene>
<feature type="compositionally biased region" description="Basic and acidic residues" evidence="1">
    <location>
        <begin position="8"/>
        <end position="20"/>
    </location>
</feature>
<reference evidence="2 3" key="1">
    <citation type="submission" date="2023-07" db="EMBL/GenBank/DDBJ databases">
        <title>Genomic Encyclopedia of Type Strains, Phase IV (KMG-IV): sequencing the most valuable type-strain genomes for metagenomic binning, comparative biology and taxonomic classification.</title>
        <authorList>
            <person name="Goeker M."/>
        </authorList>
    </citation>
    <scope>NUCLEOTIDE SEQUENCE [LARGE SCALE GENOMIC DNA]</scope>
    <source>
        <strain evidence="2 3">DSM 19619</strain>
    </source>
</reference>
<accession>A0ABU0JEY2</accession>
<sequence>MPIQHPPPTEREQPPDPDHGRRVRVIVLLEQALDLADEAGMREAREEIARALRVAHAELVGAERRSSATA</sequence>
<dbReference type="Proteomes" id="UP001242480">
    <property type="component" value="Unassembled WGS sequence"/>
</dbReference>
<protein>
    <submittedName>
        <fullName evidence="2">Uncharacterized protein</fullName>
    </submittedName>
</protein>
<evidence type="ECO:0000313" key="2">
    <source>
        <dbReference type="EMBL" id="MDQ0472842.1"/>
    </source>
</evidence>
<evidence type="ECO:0000256" key="1">
    <source>
        <dbReference type="SAM" id="MobiDB-lite"/>
    </source>
</evidence>
<dbReference type="EMBL" id="JAUSVX010000013">
    <property type="protein sequence ID" value="MDQ0472842.1"/>
    <property type="molecule type" value="Genomic_DNA"/>
</dbReference>
<proteinExistence type="predicted"/>
<evidence type="ECO:0000313" key="3">
    <source>
        <dbReference type="Proteomes" id="UP001242480"/>
    </source>
</evidence>
<keyword evidence="3" id="KW-1185">Reference proteome</keyword>
<organism evidence="2 3">
    <name type="scientific">Labrys wisconsinensis</name>
    <dbReference type="NCBI Taxonomy" id="425677"/>
    <lineage>
        <taxon>Bacteria</taxon>
        <taxon>Pseudomonadati</taxon>
        <taxon>Pseudomonadota</taxon>
        <taxon>Alphaproteobacteria</taxon>
        <taxon>Hyphomicrobiales</taxon>
        <taxon>Xanthobacteraceae</taxon>
        <taxon>Labrys</taxon>
    </lineage>
</organism>